<sequence>MTEAQALEAFQAYIDISPFQRWLGLKVEEVGEGRLVIALQWREEMVSNPNTKSMHGGILASLVDLGGLYAVLTTKSIATATVDLRVDYHRPSTGGAIRSVSTIIKLGSKVSTAQTEIFGEDGKLLASGRGVYLMGNG</sequence>
<dbReference type="SUPFAM" id="SSF54637">
    <property type="entry name" value="Thioesterase/thiol ester dehydrase-isomerase"/>
    <property type="match status" value="1"/>
</dbReference>
<dbReference type="InterPro" id="IPR003736">
    <property type="entry name" value="PAAI_dom"/>
</dbReference>
<evidence type="ECO:0000313" key="5">
    <source>
        <dbReference type="Proteomes" id="UP000468901"/>
    </source>
</evidence>
<comment type="caution">
    <text evidence="4">The sequence shown here is derived from an EMBL/GenBank/DDBJ whole genome shotgun (WGS) entry which is preliminary data.</text>
</comment>
<dbReference type="InterPro" id="IPR006683">
    <property type="entry name" value="Thioestr_dom"/>
</dbReference>
<accession>A0A6N6VIU8</accession>
<evidence type="ECO:0000256" key="1">
    <source>
        <dbReference type="ARBA" id="ARBA00008324"/>
    </source>
</evidence>
<dbReference type="AlphaFoldDB" id="A0A6N6VIU8"/>
<organism evidence="4 5">
    <name type="scientific">Parvibaculum sedimenti</name>
    <dbReference type="NCBI Taxonomy" id="2608632"/>
    <lineage>
        <taxon>Bacteria</taxon>
        <taxon>Pseudomonadati</taxon>
        <taxon>Pseudomonadota</taxon>
        <taxon>Alphaproteobacteria</taxon>
        <taxon>Hyphomicrobiales</taxon>
        <taxon>Parvibaculaceae</taxon>
        <taxon>Parvibaculum</taxon>
    </lineage>
</organism>
<dbReference type="InterPro" id="IPR029069">
    <property type="entry name" value="HotDog_dom_sf"/>
</dbReference>
<dbReference type="GO" id="GO:0047617">
    <property type="term" value="F:fatty acyl-CoA hydrolase activity"/>
    <property type="evidence" value="ECO:0007669"/>
    <property type="project" value="InterPro"/>
</dbReference>
<dbReference type="InterPro" id="IPR039298">
    <property type="entry name" value="ACOT13"/>
</dbReference>
<evidence type="ECO:0000259" key="3">
    <source>
        <dbReference type="Pfam" id="PF03061"/>
    </source>
</evidence>
<comment type="similarity">
    <text evidence="1">Belongs to the thioesterase PaaI family.</text>
</comment>
<reference evidence="4 5" key="1">
    <citation type="submission" date="2019-09" db="EMBL/GenBank/DDBJ databases">
        <title>Parvibaculum sedimenti sp. nov., isolated from sediment.</title>
        <authorList>
            <person name="Wang Y."/>
        </authorList>
    </citation>
    <scope>NUCLEOTIDE SEQUENCE [LARGE SCALE GENOMIC DNA]</scope>
    <source>
        <strain evidence="4 5">HXT-9</strain>
    </source>
</reference>
<dbReference type="PANTHER" id="PTHR21660">
    <property type="entry name" value="THIOESTERASE SUPERFAMILY MEMBER-RELATED"/>
    <property type="match status" value="1"/>
</dbReference>
<dbReference type="PANTHER" id="PTHR21660:SF1">
    <property type="entry name" value="ACYL-COENZYME A THIOESTERASE 13"/>
    <property type="match status" value="1"/>
</dbReference>
<dbReference type="EMBL" id="WESC01000004">
    <property type="protein sequence ID" value="KAB7741196.1"/>
    <property type="molecule type" value="Genomic_DNA"/>
</dbReference>
<dbReference type="Pfam" id="PF03061">
    <property type="entry name" value="4HBT"/>
    <property type="match status" value="1"/>
</dbReference>
<dbReference type="Proteomes" id="UP000468901">
    <property type="component" value="Unassembled WGS sequence"/>
</dbReference>
<dbReference type="Gene3D" id="3.10.129.10">
    <property type="entry name" value="Hotdog Thioesterase"/>
    <property type="match status" value="1"/>
</dbReference>
<protein>
    <submittedName>
        <fullName evidence="4">Hotdog fold thioesterase</fullName>
    </submittedName>
</protein>
<name>A0A6N6VIU8_9HYPH</name>
<keyword evidence="2" id="KW-0378">Hydrolase</keyword>
<evidence type="ECO:0000313" key="4">
    <source>
        <dbReference type="EMBL" id="KAB7741196.1"/>
    </source>
</evidence>
<keyword evidence="5" id="KW-1185">Reference proteome</keyword>
<evidence type="ECO:0000256" key="2">
    <source>
        <dbReference type="ARBA" id="ARBA00022801"/>
    </source>
</evidence>
<gene>
    <name evidence="4" type="ORF">F2P47_05470</name>
</gene>
<proteinExistence type="inferred from homology"/>
<dbReference type="RefSeq" id="WP_152215168.1">
    <property type="nucleotide sequence ID" value="NZ_WESC01000004.1"/>
</dbReference>
<dbReference type="NCBIfam" id="TIGR00369">
    <property type="entry name" value="unchar_dom_1"/>
    <property type="match status" value="1"/>
</dbReference>
<dbReference type="CDD" id="cd03443">
    <property type="entry name" value="PaaI_thioesterase"/>
    <property type="match status" value="1"/>
</dbReference>
<feature type="domain" description="Thioesterase" evidence="3">
    <location>
        <begin position="53"/>
        <end position="125"/>
    </location>
</feature>